<protein>
    <recommendedName>
        <fullName evidence="4">Secreted protein</fullName>
    </recommendedName>
</protein>
<accession>A0ABW7YJN4</accession>
<evidence type="ECO:0000313" key="3">
    <source>
        <dbReference type="Proteomes" id="UP001612415"/>
    </source>
</evidence>
<evidence type="ECO:0000256" key="1">
    <source>
        <dbReference type="SAM" id="MobiDB-lite"/>
    </source>
</evidence>
<reference evidence="2 3" key="1">
    <citation type="submission" date="2024-10" db="EMBL/GenBank/DDBJ databases">
        <title>The Natural Products Discovery Center: Release of the First 8490 Sequenced Strains for Exploring Actinobacteria Biosynthetic Diversity.</title>
        <authorList>
            <person name="Kalkreuter E."/>
            <person name="Kautsar S.A."/>
            <person name="Yang D."/>
            <person name="Bader C.D."/>
            <person name="Teijaro C.N."/>
            <person name="Fluegel L."/>
            <person name="Davis C.M."/>
            <person name="Simpson J.R."/>
            <person name="Lauterbach L."/>
            <person name="Steele A.D."/>
            <person name="Gui C."/>
            <person name="Meng S."/>
            <person name="Li G."/>
            <person name="Viehrig K."/>
            <person name="Ye F."/>
            <person name="Su P."/>
            <person name="Kiefer A.F."/>
            <person name="Nichols A."/>
            <person name="Cepeda A.J."/>
            <person name="Yan W."/>
            <person name="Fan B."/>
            <person name="Jiang Y."/>
            <person name="Adhikari A."/>
            <person name="Zheng C.-J."/>
            <person name="Schuster L."/>
            <person name="Cowan T.M."/>
            <person name="Smanski M.J."/>
            <person name="Chevrette M.G."/>
            <person name="De Carvalho L.P.S."/>
            <person name="Shen B."/>
        </authorList>
    </citation>
    <scope>NUCLEOTIDE SEQUENCE [LARGE SCALE GENOMIC DNA]</scope>
    <source>
        <strain evidence="2 3">NPDC051599</strain>
    </source>
</reference>
<keyword evidence="3" id="KW-1185">Reference proteome</keyword>
<gene>
    <name evidence="2" type="ORF">ACIA8P_47380</name>
</gene>
<sequence>MSGGMKASGAAARLVLLARLLGVGVLHTLSHAGAHGGVSAPVVVTDSHEAYPVGADQAGAVHLPDAAHVSVEQQERGHRAHAEATAVSDCFALIPSGSWLAPPPCTAVSSGATERGASTSGAVQDLGGHPARAQLSVLRI</sequence>
<dbReference type="EMBL" id="JBITDC010000039">
    <property type="protein sequence ID" value="MFI5682078.1"/>
    <property type="molecule type" value="Genomic_DNA"/>
</dbReference>
<evidence type="ECO:0000313" key="2">
    <source>
        <dbReference type="EMBL" id="MFI5682078.1"/>
    </source>
</evidence>
<proteinExistence type="predicted"/>
<feature type="compositionally biased region" description="Polar residues" evidence="1">
    <location>
        <begin position="107"/>
        <end position="122"/>
    </location>
</feature>
<name>A0ABW7YJN4_STRCE</name>
<comment type="caution">
    <text evidence="2">The sequence shown here is derived from an EMBL/GenBank/DDBJ whole genome shotgun (WGS) entry which is preliminary data.</text>
</comment>
<feature type="region of interest" description="Disordered" evidence="1">
    <location>
        <begin position="107"/>
        <end position="128"/>
    </location>
</feature>
<organism evidence="2 3">
    <name type="scientific">Streptomyces cellulosae</name>
    <dbReference type="NCBI Taxonomy" id="1968"/>
    <lineage>
        <taxon>Bacteria</taxon>
        <taxon>Bacillati</taxon>
        <taxon>Actinomycetota</taxon>
        <taxon>Actinomycetes</taxon>
        <taxon>Kitasatosporales</taxon>
        <taxon>Streptomycetaceae</taxon>
        <taxon>Streptomyces</taxon>
    </lineage>
</organism>
<dbReference type="Proteomes" id="UP001612415">
    <property type="component" value="Unassembled WGS sequence"/>
</dbReference>
<dbReference type="RefSeq" id="WP_398663265.1">
    <property type="nucleotide sequence ID" value="NZ_JBITDC010000039.1"/>
</dbReference>
<evidence type="ECO:0008006" key="4">
    <source>
        <dbReference type="Google" id="ProtNLM"/>
    </source>
</evidence>